<reference evidence="1 2" key="1">
    <citation type="submission" date="2015-06" db="EMBL/GenBank/DDBJ databases">
        <title>Improved classification and identification of acetic acid bacteria using matrix-assisted laser desorption/ionization time-of-flight mass spectrometry; Gluconobacter nephelii and Gluconobacter uchimurae are later heterotypic synonyms of Gluconobacter japonicus and Gluconobacter oxydans, respectively.</title>
        <authorList>
            <person name="Li L."/>
            <person name="Cleenwerck I."/>
            <person name="De Vuyst L."/>
            <person name="Vandamme P."/>
        </authorList>
    </citation>
    <scope>NUCLEOTIDE SEQUENCE [LARGE SCALE GENOMIC DNA]</scope>
    <source>
        <strain evidence="1 2">LMG 1545</strain>
    </source>
</reference>
<organism evidence="1 2">
    <name type="scientific">Acetobacter cerevisiae</name>
    <dbReference type="NCBI Taxonomy" id="178900"/>
    <lineage>
        <taxon>Bacteria</taxon>
        <taxon>Pseudomonadati</taxon>
        <taxon>Pseudomonadota</taxon>
        <taxon>Alphaproteobacteria</taxon>
        <taxon>Acetobacterales</taxon>
        <taxon>Acetobacteraceae</taxon>
        <taxon>Acetobacter</taxon>
    </lineage>
</organism>
<comment type="caution">
    <text evidence="1">The sequence shown here is derived from an EMBL/GenBank/DDBJ whole genome shotgun (WGS) entry which is preliminary data.</text>
</comment>
<evidence type="ECO:0000313" key="1">
    <source>
        <dbReference type="EMBL" id="KXV75747.1"/>
    </source>
</evidence>
<proteinExistence type="predicted"/>
<evidence type="ECO:0000313" key="2">
    <source>
        <dbReference type="Proteomes" id="UP000075462"/>
    </source>
</evidence>
<evidence type="ECO:0008006" key="3">
    <source>
        <dbReference type="Google" id="ProtNLM"/>
    </source>
</evidence>
<gene>
    <name evidence="1" type="ORF">AD954_14345</name>
</gene>
<accession>A0A149V6B6</accession>
<feature type="non-terminal residue" evidence="1">
    <location>
        <position position="235"/>
    </location>
</feature>
<dbReference type="Proteomes" id="UP000075462">
    <property type="component" value="Unassembled WGS sequence"/>
</dbReference>
<dbReference type="EMBL" id="LIAA01000086">
    <property type="protein sequence ID" value="KXV75747.1"/>
    <property type="molecule type" value="Genomic_DNA"/>
</dbReference>
<protein>
    <recommendedName>
        <fullName evidence="3">DUF3800 domain-containing protein</fullName>
    </recommendedName>
</protein>
<sequence length="235" mass="26750">MHVAIDDTYGPITATPSKYVTGARRTYVAVEFPDHAVAGIRANIVNCLAEMPSLLGISPTEFHFVDIYNRNKEWRNAPGELNLKIFEFFAKIYRMHRWPVQVQTVDDRTLADHAIRFDLSVDGIDLRERDGQALFFLLTKVKHRMPGPPEPLTLRIDAGRAKPGKPIANTLFREWGDLYDGQYAESHLEPLIQIADFLAFSINRVTHLGLKAQRTEIDIWFLQLIASMDIRGGPH</sequence>
<dbReference type="AlphaFoldDB" id="A0A149V6B6"/>
<name>A0A149V6B6_9PROT</name>